<protein>
    <submittedName>
        <fullName evidence="1">Uncharacterized protein</fullName>
    </submittedName>
</protein>
<proteinExistence type="predicted"/>
<accession>A0A392NQW1</accession>
<dbReference type="Proteomes" id="UP000265520">
    <property type="component" value="Unassembled WGS sequence"/>
</dbReference>
<keyword evidence="2" id="KW-1185">Reference proteome</keyword>
<name>A0A392NQW1_9FABA</name>
<dbReference type="EMBL" id="LXQA010048513">
    <property type="protein sequence ID" value="MCI02241.1"/>
    <property type="molecule type" value="Genomic_DNA"/>
</dbReference>
<comment type="caution">
    <text evidence="1">The sequence shown here is derived from an EMBL/GenBank/DDBJ whole genome shotgun (WGS) entry which is preliminary data.</text>
</comment>
<dbReference type="AlphaFoldDB" id="A0A392NQW1"/>
<sequence length="57" mass="5956">MVPPKGEDTADGFRGGIAADGEFSVKESIEEGLGEFEYDVGEGKAEPVEAYTGRSSS</sequence>
<evidence type="ECO:0000313" key="2">
    <source>
        <dbReference type="Proteomes" id="UP000265520"/>
    </source>
</evidence>
<evidence type="ECO:0000313" key="1">
    <source>
        <dbReference type="EMBL" id="MCI02241.1"/>
    </source>
</evidence>
<feature type="non-terminal residue" evidence="1">
    <location>
        <position position="57"/>
    </location>
</feature>
<organism evidence="1 2">
    <name type="scientific">Trifolium medium</name>
    <dbReference type="NCBI Taxonomy" id="97028"/>
    <lineage>
        <taxon>Eukaryota</taxon>
        <taxon>Viridiplantae</taxon>
        <taxon>Streptophyta</taxon>
        <taxon>Embryophyta</taxon>
        <taxon>Tracheophyta</taxon>
        <taxon>Spermatophyta</taxon>
        <taxon>Magnoliopsida</taxon>
        <taxon>eudicotyledons</taxon>
        <taxon>Gunneridae</taxon>
        <taxon>Pentapetalae</taxon>
        <taxon>rosids</taxon>
        <taxon>fabids</taxon>
        <taxon>Fabales</taxon>
        <taxon>Fabaceae</taxon>
        <taxon>Papilionoideae</taxon>
        <taxon>50 kb inversion clade</taxon>
        <taxon>NPAAA clade</taxon>
        <taxon>Hologalegina</taxon>
        <taxon>IRL clade</taxon>
        <taxon>Trifolieae</taxon>
        <taxon>Trifolium</taxon>
    </lineage>
</organism>
<reference evidence="1 2" key="1">
    <citation type="journal article" date="2018" name="Front. Plant Sci.">
        <title>Red Clover (Trifolium pratense) and Zigzag Clover (T. medium) - A Picture of Genomic Similarities and Differences.</title>
        <authorList>
            <person name="Dluhosova J."/>
            <person name="Istvanek J."/>
            <person name="Nedelnik J."/>
            <person name="Repkova J."/>
        </authorList>
    </citation>
    <scope>NUCLEOTIDE SEQUENCE [LARGE SCALE GENOMIC DNA]</scope>
    <source>
        <strain evidence="2">cv. 10/8</strain>
        <tissue evidence="1">Leaf</tissue>
    </source>
</reference>